<dbReference type="Gene3D" id="3.30.559.30">
    <property type="entry name" value="Nonribosomal peptide synthetase, condensation domain"/>
    <property type="match status" value="1"/>
</dbReference>
<dbReference type="RefSeq" id="WP_039513009.1">
    <property type="nucleotide sequence ID" value="NZ_CP087392.1"/>
</dbReference>
<dbReference type="PROSITE" id="PS50075">
    <property type="entry name" value="CARRIER"/>
    <property type="match status" value="2"/>
</dbReference>
<dbReference type="PROSITE" id="PS00012">
    <property type="entry name" value="PHOSPHOPANTETHEINE"/>
    <property type="match status" value="1"/>
</dbReference>
<dbReference type="PANTHER" id="PTHR45527:SF1">
    <property type="entry name" value="FATTY ACID SYNTHASE"/>
    <property type="match status" value="1"/>
</dbReference>
<keyword evidence="7" id="KW-1185">Reference proteome</keyword>
<dbReference type="Pfam" id="PF13193">
    <property type="entry name" value="AMP-binding_C"/>
    <property type="match status" value="1"/>
</dbReference>
<dbReference type="Gene3D" id="3.40.50.12780">
    <property type="entry name" value="N-terminal domain of ligase-like"/>
    <property type="match status" value="2"/>
</dbReference>
<dbReference type="InterPro" id="IPR010071">
    <property type="entry name" value="AA_adenyl_dom"/>
</dbReference>
<dbReference type="InterPro" id="IPR042099">
    <property type="entry name" value="ANL_N_sf"/>
</dbReference>
<dbReference type="Gene3D" id="3.30.559.10">
    <property type="entry name" value="Chloramphenicol acetyltransferase-like domain"/>
    <property type="match status" value="1"/>
</dbReference>
<dbReference type="InterPro" id="IPR006162">
    <property type="entry name" value="Ppantetheine_attach_site"/>
</dbReference>
<evidence type="ECO:0000256" key="4">
    <source>
        <dbReference type="SAM" id="Coils"/>
    </source>
</evidence>
<dbReference type="Pfam" id="PF00550">
    <property type="entry name" value="PP-binding"/>
    <property type="match status" value="2"/>
</dbReference>
<accession>A0ABW8FWV4</accession>
<dbReference type="Pfam" id="PF00668">
    <property type="entry name" value="Condensation"/>
    <property type="match status" value="1"/>
</dbReference>
<keyword evidence="4" id="KW-0175">Coiled coil</keyword>
<evidence type="ECO:0000313" key="7">
    <source>
        <dbReference type="Proteomes" id="UP001617714"/>
    </source>
</evidence>
<dbReference type="EMBL" id="JBIXKD010000006">
    <property type="protein sequence ID" value="MFJ5321221.1"/>
    <property type="molecule type" value="Genomic_DNA"/>
</dbReference>
<evidence type="ECO:0000256" key="2">
    <source>
        <dbReference type="ARBA" id="ARBA00022450"/>
    </source>
</evidence>
<evidence type="ECO:0000259" key="5">
    <source>
        <dbReference type="PROSITE" id="PS50075"/>
    </source>
</evidence>
<dbReference type="InterPro" id="IPR009081">
    <property type="entry name" value="PP-bd_ACP"/>
</dbReference>
<dbReference type="PROSITE" id="PS00455">
    <property type="entry name" value="AMP_BINDING"/>
    <property type="match status" value="2"/>
</dbReference>
<feature type="domain" description="Carrier" evidence="5">
    <location>
        <begin position="1514"/>
        <end position="1590"/>
    </location>
</feature>
<dbReference type="Gene3D" id="3.30.300.30">
    <property type="match status" value="2"/>
</dbReference>
<dbReference type="InterPro" id="IPR025110">
    <property type="entry name" value="AMP-bd_C"/>
</dbReference>
<reference evidence="6 7" key="1">
    <citation type="submission" date="2024-10" db="EMBL/GenBank/DDBJ databases">
        <authorList>
            <person name="Lu C.-H."/>
        </authorList>
    </citation>
    <scope>NUCLEOTIDE SEQUENCE [LARGE SCALE GENOMIC DNA]</scope>
    <source>
        <strain evidence="6 7">22QBSP01-2</strain>
    </source>
</reference>
<gene>
    <name evidence="6" type="ORF">ACIPSN_07555</name>
</gene>
<protein>
    <submittedName>
        <fullName evidence="6">Non-ribosomal peptide synthetase</fullName>
    </submittedName>
</protein>
<dbReference type="NCBIfam" id="TIGR01733">
    <property type="entry name" value="AA-adenyl-dom"/>
    <property type="match status" value="2"/>
</dbReference>
<keyword evidence="3" id="KW-0597">Phosphoprotein</keyword>
<dbReference type="Gene3D" id="1.10.1200.10">
    <property type="entry name" value="ACP-like"/>
    <property type="match status" value="2"/>
</dbReference>
<dbReference type="Proteomes" id="UP001617714">
    <property type="component" value="Unassembled WGS sequence"/>
</dbReference>
<sequence>MNGSIIERVLNHAKLRPNAPAIYWQQDKISYYQLAQKILTLAEHFRRIPQPGPVAVHLSRTPDLIAALLAVWHSGRAFVALDARHPEARRQSIIVESAPAAIVYDTQPPTATDCQLWHISELTENNAAMADMLPQQHSSDTAYLLYTSGSTGKPKGIAIGHPSVDALTDWALAFYSPKQLKCVLASTTITFDLAIFEIFVPLAAGTSLYLVDSALDLLTPSSSYAVLTLINTVPSAARELVRAQAIPQGVTTVNLAGEALHWKLVNDIYQCSQVSCICNLWGPSEDTTYSTVYRSLREEERPESGPVPIGRVIEGSQAFILNDALQLVEFGEPGEICLAGNGLAEGYHNNPSLTAERFPFIRGQEGQLLRIYRTGDWGHQDRSGILHFHGRMDFQVKIRGYRIELEELEQSLLTLNEVREAAIIVDNTHQEQQKLIAVVVKSDINEPDGDFTARCLSRLQAMLPPYMMPHVWHIRSVVLPRTTSGKICRRTLSEEWSQTLSLSSEPPLSPVIQLMSEALGSVPDEDAAFMAQGGDSLSAVRFQTLLRTQLGKLVSLDTLLSQNVTLRDLEQQIQRMPVSVGAVSAPLTLEADRLSAIEYRMFKVYQTHRARACYNIGVTLCFDEGVDVPRLKQSFLTVLHRSRALSCCIEPDEQGACYRPACLDDVWRQECGTGTDGELSAFYAIPFQLESEPPVRALLLNNGHAVGSTLLLSIAHTAVDGLGLRALLQNIASLYRDERHSAPATYVITDVITEPDEARRRAAQSYWQDVLNGFQSKPVWPQALCNVPDGSLSWTFSREVHQELVDKGREKGVTLPVLLMTTLFIALQRLSGNQDIVIATPVANRQQSELQRCVANMTNTLPLRCQLNDESNAGDVLRKIQKQLSDSLAWQDVAIDGIMADLEGVADKDAMFSTLFSYMDFLQGMGTSFDLSVRCDFYQPQEAKAPLVVSAIVTEEGDLRVIFEYQGDTVYPEWVSTLSQLFKQLLCQGCAMEDTVLRQINPVPLAQQPLLQALQESSPVATATSLVSWLATSAEIFSSRIAVQDDDTAITYARLWQETESLAAGLQASGVKPGDAVGVSMEKGWRLIAVLCAVLRTGAFYVPLDPRNPSARNHYIAQQSKVCLTVVDDSVIPASKDIHYSVLLRPNQSMTPVSVSGDDLAYVIFTSGTTGQPKGVTVTHHNVCRLFSACQQWANFGEQDSWTLFHSFAFDFSVWEIFGALLYGGRLVIVPPALATDMVGFASLLDQHCITVLSLTPTAFRNFIGTTGTTLNHRPRMIIFGGEALRPADLNPWWQCYGSEQTRLINMYGITEITVHATVHEMSPDDTMSCIGKPLADNGIVLRDKRGLLCPVGVPGELCISGDGVSPGYLNSPALNQQRFGTLVSQTNRYYFSGDLAVADGNGQLYYLGRLDKQVKINGHRVELDEISVTLRQIPGIKACVVRAIHIGGGTRMLAAWYVAEQDITPQTVTKRLSQSLPVWAIPEKLMRIAALPLTVNGKIDESQLPDPLTDTGLSQQHPTQPVQYIWQQILGHESLPDDLPFFEAGGSSIKAALLVQQLNKLLEQPVITLLDIFRHPCIRDQQRLVDQFFEEETI</sequence>
<dbReference type="InterPro" id="IPR001242">
    <property type="entry name" value="Condensation_dom"/>
</dbReference>
<dbReference type="InterPro" id="IPR000873">
    <property type="entry name" value="AMP-dep_synth/lig_dom"/>
</dbReference>
<feature type="coiled-coil region" evidence="4">
    <location>
        <begin position="391"/>
        <end position="418"/>
    </location>
</feature>
<dbReference type="SUPFAM" id="SSF47336">
    <property type="entry name" value="ACP-like"/>
    <property type="match status" value="2"/>
</dbReference>
<dbReference type="InterPro" id="IPR023213">
    <property type="entry name" value="CAT-like_dom_sf"/>
</dbReference>
<name>A0ABW8FWV4_9GAMM</name>
<keyword evidence="2" id="KW-0596">Phosphopantetheine</keyword>
<dbReference type="SUPFAM" id="SSF52777">
    <property type="entry name" value="CoA-dependent acyltransferases"/>
    <property type="match status" value="2"/>
</dbReference>
<feature type="domain" description="Carrier" evidence="5">
    <location>
        <begin position="502"/>
        <end position="577"/>
    </location>
</feature>
<dbReference type="InterPro" id="IPR045851">
    <property type="entry name" value="AMP-bd_C_sf"/>
</dbReference>
<comment type="caution">
    <text evidence="6">The sequence shown here is derived from an EMBL/GenBank/DDBJ whole genome shotgun (WGS) entry which is preliminary data.</text>
</comment>
<dbReference type="InterPro" id="IPR020845">
    <property type="entry name" value="AMP-binding_CS"/>
</dbReference>
<evidence type="ECO:0000313" key="6">
    <source>
        <dbReference type="EMBL" id="MFJ5321221.1"/>
    </source>
</evidence>
<dbReference type="GeneID" id="90772613"/>
<dbReference type="PANTHER" id="PTHR45527">
    <property type="entry name" value="NONRIBOSOMAL PEPTIDE SYNTHETASE"/>
    <property type="match status" value="1"/>
</dbReference>
<proteinExistence type="predicted"/>
<evidence type="ECO:0000256" key="3">
    <source>
        <dbReference type="ARBA" id="ARBA00022553"/>
    </source>
</evidence>
<organism evidence="6 7">
    <name type="scientific">Pectobacterium parvum</name>
    <dbReference type="NCBI Taxonomy" id="2778550"/>
    <lineage>
        <taxon>Bacteria</taxon>
        <taxon>Pseudomonadati</taxon>
        <taxon>Pseudomonadota</taxon>
        <taxon>Gammaproteobacteria</taxon>
        <taxon>Enterobacterales</taxon>
        <taxon>Pectobacteriaceae</taxon>
        <taxon>Pectobacterium</taxon>
    </lineage>
</organism>
<dbReference type="InterPro" id="IPR036736">
    <property type="entry name" value="ACP-like_sf"/>
</dbReference>
<dbReference type="Pfam" id="PF00501">
    <property type="entry name" value="AMP-binding"/>
    <property type="match status" value="2"/>
</dbReference>
<dbReference type="NCBIfam" id="NF003417">
    <property type="entry name" value="PRK04813.1"/>
    <property type="match status" value="2"/>
</dbReference>
<dbReference type="SUPFAM" id="SSF56801">
    <property type="entry name" value="Acetyl-CoA synthetase-like"/>
    <property type="match status" value="2"/>
</dbReference>
<evidence type="ECO:0000256" key="1">
    <source>
        <dbReference type="ARBA" id="ARBA00001957"/>
    </source>
</evidence>
<comment type="cofactor">
    <cofactor evidence="1">
        <name>pantetheine 4'-phosphate</name>
        <dbReference type="ChEBI" id="CHEBI:47942"/>
    </cofactor>
</comment>